<evidence type="ECO:0008006" key="3">
    <source>
        <dbReference type="Google" id="ProtNLM"/>
    </source>
</evidence>
<proteinExistence type="predicted"/>
<dbReference type="Gene3D" id="3.40.390.70">
    <property type="match status" value="1"/>
</dbReference>
<accession>A0A383U1R5</accession>
<dbReference type="PROSITE" id="PS51257">
    <property type="entry name" value="PROKAR_LIPOPROTEIN"/>
    <property type="match status" value="1"/>
</dbReference>
<name>A0A383U1R5_9FLAO</name>
<organism evidence="1 2">
    <name type="scientific">Candidatus Ornithobacterium hominis</name>
    <dbReference type="NCBI Taxonomy" id="2497989"/>
    <lineage>
        <taxon>Bacteria</taxon>
        <taxon>Pseudomonadati</taxon>
        <taxon>Bacteroidota</taxon>
        <taxon>Flavobacteriia</taxon>
        <taxon>Flavobacteriales</taxon>
        <taxon>Weeksellaceae</taxon>
        <taxon>Ornithobacterium</taxon>
    </lineage>
</organism>
<protein>
    <recommendedName>
        <fullName evidence="3">Substrate import-associated zinc metallohydrolase lipoprotein</fullName>
    </recommendedName>
</protein>
<reference evidence="1 2" key="1">
    <citation type="submission" date="2018-09" db="EMBL/GenBank/DDBJ databases">
        <authorList>
            <consortium name="Pathogen Informatics"/>
        </authorList>
    </citation>
    <scope>NUCLEOTIDE SEQUENCE [LARGE SCALE GENOMIC DNA]</scope>
    <source>
        <strain evidence="1 2">OH-22767</strain>
    </source>
</reference>
<gene>
    <name evidence="1" type="ORF">SAMEA104719789_01230</name>
</gene>
<dbReference type="NCBIfam" id="TIGR04549">
    <property type="entry name" value="LP_HExxH_w_tonB"/>
    <property type="match status" value="1"/>
</dbReference>
<dbReference type="EMBL" id="UNSC01000005">
    <property type="protein sequence ID" value="SZD73418.1"/>
    <property type="molecule type" value="Genomic_DNA"/>
</dbReference>
<dbReference type="AlphaFoldDB" id="A0A383U1R5"/>
<sequence>MKNIKITSMLLGAFLLLGGCQEDNVDKNVDVITVDDRQQTEFDEYLKTIFTDKYNIKFIYKWDDKESDTNYALVPARLSKSVQMANIVKYLALDAYESVAPDDFLKKYFPKTIMLVGSAAYRNNGTMVLGTAEGGVKITLYDVNKLNDIQGKTEEELQPIIQRLFEFYFRTIFHEFSHILHQTVDYTPAFQQISETDYVGGEWNKAWEDGESLKKGFISDYSSKERNEDFVELIAHYITTSPEKWEEKLNAAGKEGATKINQKMNIISTYMEEKWSIDINELRDEVLRRAAKLNEIDLNKTNA</sequence>
<evidence type="ECO:0000313" key="2">
    <source>
        <dbReference type="Proteomes" id="UP000262142"/>
    </source>
</evidence>
<evidence type="ECO:0000313" key="1">
    <source>
        <dbReference type="EMBL" id="SZD73418.1"/>
    </source>
</evidence>
<dbReference type="OrthoDB" id="1113652at2"/>
<dbReference type="InterPro" id="IPR030890">
    <property type="entry name" value="LP_HExxH_w_TonB"/>
</dbReference>
<dbReference type="RefSeq" id="WP_119059490.1">
    <property type="nucleotide sequence ID" value="NZ_UNSC01000005.1"/>
</dbReference>
<dbReference type="Proteomes" id="UP000262142">
    <property type="component" value="Unassembled WGS sequence"/>
</dbReference>
<dbReference type="Pfam" id="PF15890">
    <property type="entry name" value="Peptidase_Mx1"/>
    <property type="match status" value="1"/>
</dbReference>
<keyword evidence="2" id="KW-1185">Reference proteome</keyword>